<gene>
    <name evidence="1" type="ORF">OCTVUL_1B016979</name>
</gene>
<evidence type="ECO:0000313" key="1">
    <source>
        <dbReference type="EMBL" id="CAI9737456.1"/>
    </source>
</evidence>
<protein>
    <recommendedName>
        <fullName evidence="3">Autophagy-related protein 101</fullName>
    </recommendedName>
</protein>
<proteinExistence type="predicted"/>
<evidence type="ECO:0000313" key="2">
    <source>
        <dbReference type="Proteomes" id="UP001162480"/>
    </source>
</evidence>
<evidence type="ECO:0008006" key="3">
    <source>
        <dbReference type="Google" id="ProtNLM"/>
    </source>
</evidence>
<dbReference type="AlphaFoldDB" id="A0AA36BPW7"/>
<accession>A0AA36BPW7</accession>
<keyword evidence="2" id="KW-1185">Reference proteome</keyword>
<name>A0AA36BPW7_OCTVU</name>
<dbReference type="EMBL" id="OX597833">
    <property type="protein sequence ID" value="CAI9737456.1"/>
    <property type="molecule type" value="Genomic_DNA"/>
</dbReference>
<sequence>MDEQAPWFKFENANKTLETKKYHLNIEVPVNHVGVVLLSVLEMLLNMRSEGKRILSENTEYTTSLKKVTEQKTVPPTAFTYEAIANPIFSAVLKYIANEFKRNIRDRNAITEDNIYVNFYFLLPHEEVFVWETWVIKVILKPKTLAEIEENLKELSNLIFQRVLPPFPFTYPLKSCPNTFQTKLDEAWPYCVYFRQGNNDPSDHSLTLTINTENVYKVLNIVFECILCVRTAAKLILSGENDYKYGSKSICKEYVPDLDISYHRIQCSDLKNSLKLQAVNCQVFIELQKPLSKVVTVFMSFYRLQETDSGSTIRSICEKWKIDCIIKDLENITTNIKDQLEKAFNYIDRAKFPNSLRVPTDVKYDQLHKHFLTTLNACSPYLFYIHF</sequence>
<dbReference type="Proteomes" id="UP001162480">
    <property type="component" value="Chromosome 20"/>
</dbReference>
<organism evidence="1 2">
    <name type="scientific">Octopus vulgaris</name>
    <name type="common">Common octopus</name>
    <dbReference type="NCBI Taxonomy" id="6645"/>
    <lineage>
        <taxon>Eukaryota</taxon>
        <taxon>Metazoa</taxon>
        <taxon>Spiralia</taxon>
        <taxon>Lophotrochozoa</taxon>
        <taxon>Mollusca</taxon>
        <taxon>Cephalopoda</taxon>
        <taxon>Coleoidea</taxon>
        <taxon>Octopodiformes</taxon>
        <taxon>Octopoda</taxon>
        <taxon>Incirrata</taxon>
        <taxon>Octopodidae</taxon>
        <taxon>Octopus</taxon>
    </lineage>
</organism>
<reference evidence="1" key="1">
    <citation type="submission" date="2023-08" db="EMBL/GenBank/DDBJ databases">
        <authorList>
            <person name="Alioto T."/>
            <person name="Alioto T."/>
            <person name="Gomez Garrido J."/>
        </authorList>
    </citation>
    <scope>NUCLEOTIDE SEQUENCE</scope>
</reference>